<name>A0A7J8NJG0_9ROSI</name>
<comment type="caution">
    <text evidence="1">The sequence shown here is derived from an EMBL/GenBank/DDBJ whole genome shotgun (WGS) entry which is preliminary data.</text>
</comment>
<evidence type="ECO:0000313" key="2">
    <source>
        <dbReference type="Proteomes" id="UP000593572"/>
    </source>
</evidence>
<organism evidence="1 2">
    <name type="scientific">Gossypium lobatum</name>
    <dbReference type="NCBI Taxonomy" id="34289"/>
    <lineage>
        <taxon>Eukaryota</taxon>
        <taxon>Viridiplantae</taxon>
        <taxon>Streptophyta</taxon>
        <taxon>Embryophyta</taxon>
        <taxon>Tracheophyta</taxon>
        <taxon>Spermatophyta</taxon>
        <taxon>Magnoliopsida</taxon>
        <taxon>eudicotyledons</taxon>
        <taxon>Gunneridae</taxon>
        <taxon>Pentapetalae</taxon>
        <taxon>rosids</taxon>
        <taxon>malvids</taxon>
        <taxon>Malvales</taxon>
        <taxon>Malvaceae</taxon>
        <taxon>Malvoideae</taxon>
        <taxon>Gossypium</taxon>
    </lineage>
</organism>
<gene>
    <name evidence="1" type="ORF">Golob_023921</name>
</gene>
<dbReference type="AlphaFoldDB" id="A0A7J8NJG0"/>
<reference evidence="1 2" key="1">
    <citation type="journal article" date="2019" name="Genome Biol. Evol.">
        <title>Insights into the evolution of the New World diploid cottons (Gossypium, subgenus Houzingenia) based on genome sequencing.</title>
        <authorList>
            <person name="Grover C.E."/>
            <person name="Arick M.A. 2nd"/>
            <person name="Thrash A."/>
            <person name="Conover J.L."/>
            <person name="Sanders W.S."/>
            <person name="Peterson D.G."/>
            <person name="Frelichowski J.E."/>
            <person name="Scheffler J.A."/>
            <person name="Scheffler B.E."/>
            <person name="Wendel J.F."/>
        </authorList>
    </citation>
    <scope>NUCLEOTIDE SEQUENCE [LARGE SCALE GENOMIC DNA]</scope>
    <source>
        <strain evidence="1">157</strain>
        <tissue evidence="1">Leaf</tissue>
    </source>
</reference>
<protein>
    <submittedName>
        <fullName evidence="1">Uncharacterized protein</fullName>
    </submittedName>
</protein>
<dbReference type="Proteomes" id="UP000593572">
    <property type="component" value="Unassembled WGS sequence"/>
</dbReference>
<dbReference type="EMBL" id="JABEZX010353356">
    <property type="protein sequence ID" value="MBA0577099.1"/>
    <property type="molecule type" value="Genomic_DNA"/>
</dbReference>
<keyword evidence="2" id="KW-1185">Reference proteome</keyword>
<feature type="non-terminal residue" evidence="1">
    <location>
        <position position="1"/>
    </location>
</feature>
<evidence type="ECO:0000313" key="1">
    <source>
        <dbReference type="EMBL" id="MBA0577099.1"/>
    </source>
</evidence>
<proteinExistence type="predicted"/>
<sequence length="114" mass="13182">MNSVWLREEEEDWDGMKEEGVLRGRLRQHRNLDPILGFNLEGQSSIFKKGESLYTLMDHGSEDTVLTLEEGKKRTRGKLKWMRQGLEVDYVWLGVGISVSDFKAIPKVILMCLL</sequence>
<accession>A0A7J8NJG0</accession>